<comment type="subcellular location">
    <subcellularLocation>
        <location evidence="1">Membrane</location>
        <topology evidence="1">Multi-pass membrane protein</topology>
    </subcellularLocation>
</comment>
<dbReference type="PANTHER" id="PTHR24223">
    <property type="entry name" value="ATP-BINDING CASSETTE SUB-FAMILY C"/>
    <property type="match status" value="1"/>
</dbReference>
<dbReference type="Proteomes" id="UP001163046">
    <property type="component" value="Unassembled WGS sequence"/>
</dbReference>
<reference evidence="9" key="1">
    <citation type="submission" date="2023-01" db="EMBL/GenBank/DDBJ databases">
        <title>Genome assembly of the deep-sea coral Lophelia pertusa.</title>
        <authorList>
            <person name="Herrera S."/>
            <person name="Cordes E."/>
        </authorList>
    </citation>
    <scope>NUCLEOTIDE SEQUENCE</scope>
    <source>
        <strain evidence="9">USNM1676648</strain>
        <tissue evidence="9">Polyp</tissue>
    </source>
</reference>
<comment type="caution">
    <text evidence="9">The sequence shown here is derived from an EMBL/GenBank/DDBJ whole genome shotgun (WGS) entry which is preliminary data.</text>
</comment>
<evidence type="ECO:0000256" key="8">
    <source>
        <dbReference type="SAM" id="Phobius"/>
    </source>
</evidence>
<proteinExistence type="inferred from homology"/>
<evidence type="ECO:0000256" key="5">
    <source>
        <dbReference type="ARBA" id="ARBA00022840"/>
    </source>
</evidence>
<evidence type="ECO:0000256" key="1">
    <source>
        <dbReference type="ARBA" id="ARBA00004141"/>
    </source>
</evidence>
<evidence type="ECO:0000256" key="3">
    <source>
        <dbReference type="ARBA" id="ARBA00022692"/>
    </source>
</evidence>
<dbReference type="GO" id="GO:0005524">
    <property type="term" value="F:ATP binding"/>
    <property type="evidence" value="ECO:0007669"/>
    <property type="project" value="UniProtKB-KW"/>
</dbReference>
<dbReference type="OrthoDB" id="6500128at2759"/>
<keyword evidence="7 8" id="KW-0472">Membrane</keyword>
<gene>
    <name evidence="9" type="ORF">OS493_023053</name>
</gene>
<name>A0A9W9YY56_9CNID</name>
<dbReference type="InterPro" id="IPR036640">
    <property type="entry name" value="ABC1_TM_sf"/>
</dbReference>
<organism evidence="9 10">
    <name type="scientific">Desmophyllum pertusum</name>
    <dbReference type="NCBI Taxonomy" id="174260"/>
    <lineage>
        <taxon>Eukaryota</taxon>
        <taxon>Metazoa</taxon>
        <taxon>Cnidaria</taxon>
        <taxon>Anthozoa</taxon>
        <taxon>Hexacorallia</taxon>
        <taxon>Scleractinia</taxon>
        <taxon>Caryophylliina</taxon>
        <taxon>Caryophylliidae</taxon>
        <taxon>Desmophyllum</taxon>
    </lineage>
</organism>
<dbReference type="AlphaFoldDB" id="A0A9W9YY56"/>
<keyword evidence="5" id="KW-0067">ATP-binding</keyword>
<evidence type="ECO:0000256" key="6">
    <source>
        <dbReference type="ARBA" id="ARBA00022989"/>
    </source>
</evidence>
<feature type="transmembrane region" description="Helical" evidence="8">
    <location>
        <begin position="154"/>
        <end position="173"/>
    </location>
</feature>
<comment type="similarity">
    <text evidence="2">Belongs to the ABC transporter superfamily. ABCC family. Conjugate transporter (TC 3.A.1.208) subfamily.</text>
</comment>
<feature type="transmembrane region" description="Helical" evidence="8">
    <location>
        <begin position="117"/>
        <end position="142"/>
    </location>
</feature>
<keyword evidence="3 8" id="KW-0812">Transmembrane</keyword>
<dbReference type="PANTHER" id="PTHR24223:SF456">
    <property type="entry name" value="MULTIDRUG RESISTANCE-ASSOCIATED PROTEIN LETHAL(2)03659"/>
    <property type="match status" value="1"/>
</dbReference>
<evidence type="ECO:0000256" key="2">
    <source>
        <dbReference type="ARBA" id="ARBA00009726"/>
    </source>
</evidence>
<dbReference type="SUPFAM" id="SSF90123">
    <property type="entry name" value="ABC transporter transmembrane region"/>
    <property type="match status" value="1"/>
</dbReference>
<keyword evidence="6 8" id="KW-1133">Transmembrane helix</keyword>
<sequence>MTYSYQLSDFHEHNRNNGCRVRSSGVRTWTQGKPKKNANIFSILSFWWVGELLAIGNKRPLEKDDLFPLLDEDKTQTSTEKLQGTWNEETTSCASNKRGNGYRLLKAIIRAFPYTDYMFISSTALLAGSCNVLQPVFLSLLLLELMKTSVDEFWWAYIYAAGICLSSFVRAIASYQWCYHSYLMALRWKSATIGIVCKKVRTMQLTKIK</sequence>
<dbReference type="EMBL" id="MU826842">
    <property type="protein sequence ID" value="KAJ7371718.1"/>
    <property type="molecule type" value="Genomic_DNA"/>
</dbReference>
<evidence type="ECO:0000256" key="4">
    <source>
        <dbReference type="ARBA" id="ARBA00022741"/>
    </source>
</evidence>
<evidence type="ECO:0000256" key="7">
    <source>
        <dbReference type="ARBA" id="ARBA00023136"/>
    </source>
</evidence>
<evidence type="ECO:0000313" key="9">
    <source>
        <dbReference type="EMBL" id="KAJ7371718.1"/>
    </source>
</evidence>
<protein>
    <recommendedName>
        <fullName evidence="11">ABC transmembrane type-1 domain-containing protein</fullName>
    </recommendedName>
</protein>
<keyword evidence="10" id="KW-1185">Reference proteome</keyword>
<evidence type="ECO:0008006" key="11">
    <source>
        <dbReference type="Google" id="ProtNLM"/>
    </source>
</evidence>
<dbReference type="InterPro" id="IPR050173">
    <property type="entry name" value="ABC_transporter_C-like"/>
</dbReference>
<accession>A0A9W9YY56</accession>
<dbReference type="GO" id="GO:0042626">
    <property type="term" value="F:ATPase-coupled transmembrane transporter activity"/>
    <property type="evidence" value="ECO:0007669"/>
    <property type="project" value="TreeGrafter"/>
</dbReference>
<dbReference type="GO" id="GO:0016020">
    <property type="term" value="C:membrane"/>
    <property type="evidence" value="ECO:0007669"/>
    <property type="project" value="UniProtKB-SubCell"/>
</dbReference>
<evidence type="ECO:0000313" key="10">
    <source>
        <dbReference type="Proteomes" id="UP001163046"/>
    </source>
</evidence>
<keyword evidence="4" id="KW-0547">Nucleotide-binding</keyword>